<name>A0AAV9JRA5_9PEZI</name>
<keyword evidence="6" id="KW-1185">Reference proteome</keyword>
<gene>
    <name evidence="5" type="ORF">LTR36_010636</name>
</gene>
<dbReference type="InterPro" id="IPR036864">
    <property type="entry name" value="Zn2-C6_fun-type_DNA-bd_sf"/>
</dbReference>
<protein>
    <recommendedName>
        <fullName evidence="4">Zn(2)-C6 fungal-type domain-containing protein</fullName>
    </recommendedName>
</protein>
<dbReference type="GO" id="GO:0000981">
    <property type="term" value="F:DNA-binding transcription factor activity, RNA polymerase II-specific"/>
    <property type="evidence" value="ECO:0007669"/>
    <property type="project" value="InterPro"/>
</dbReference>
<dbReference type="InterPro" id="IPR021858">
    <property type="entry name" value="Fun_TF"/>
</dbReference>
<comment type="caution">
    <text evidence="5">The sequence shown here is derived from an EMBL/GenBank/DDBJ whole genome shotgun (WGS) entry which is preliminary data.</text>
</comment>
<dbReference type="InterPro" id="IPR001138">
    <property type="entry name" value="Zn2Cys6_DnaBD"/>
</dbReference>
<dbReference type="CDD" id="cd00067">
    <property type="entry name" value="GAL4"/>
    <property type="match status" value="1"/>
</dbReference>
<evidence type="ECO:0000313" key="6">
    <source>
        <dbReference type="Proteomes" id="UP001324427"/>
    </source>
</evidence>
<dbReference type="GO" id="GO:0045944">
    <property type="term" value="P:positive regulation of transcription by RNA polymerase II"/>
    <property type="evidence" value="ECO:0007669"/>
    <property type="project" value="TreeGrafter"/>
</dbReference>
<dbReference type="Gene3D" id="4.10.240.10">
    <property type="entry name" value="Zn(2)-C6 fungal-type DNA-binding domain"/>
    <property type="match status" value="1"/>
</dbReference>
<dbReference type="Pfam" id="PF00172">
    <property type="entry name" value="Zn_clus"/>
    <property type="match status" value="1"/>
</dbReference>
<dbReference type="SUPFAM" id="SSF57701">
    <property type="entry name" value="Zn2/Cys6 DNA-binding domain"/>
    <property type="match status" value="1"/>
</dbReference>
<sequence>MSTVVSNTPRTRTGCQHCRLRHLKCDEQKPACSKCEKAGIECVRGYNIRFRHGANPSITSGSSKGPVSAKTDFDFSKSQPWVNTARNLTFLDETQELISIYDHAAEPETSYAVAAVWANATQPTESPAGLDSHSAPSNSPGAGDRAFLERLGFDSNSAPGDSPAAANDNYLERISSAPGSASFLDLGSPTKRRRLTFSSNYQSSPGVSASPGQLHQSPANSWNSPHAGWAPGAMHDLQENCTVDGTTDFASLEPSASLSQQGFTSLSDNSTVDDTTGFTSLEPTASLGQQSFTAVSDSLSRIYLDTPIWPLQKREEARLLRYYVENIARNFDLTDPFSHFRNIVPQRAATCPTLLNAIFALSARHLSRIGQYDPLISNRYHQECLKHLIPMLDDTTAILDENLLASAIILRHLEEIEVPLSGQSPSDQQSHLFGAHAFITAQERATMSGGLRQAAFWVGLRQEIYVAFVNQRSIIPALTHCNIDRSLDAAADHVWACRMVVLCADVIRYCFGEGDQPVATYIFLTDAVEQWHTSTPLSFRPVYYHEADAAGNGNVFPEKWFVDDAIVTGLNHYHLARILLASYNPRVPRLGPGRAVALRTMDDEIREHVSDLCGMCLSNASSPPNFTYASMGVTMAGDKFTGRREQEALLEVLTMCDRQHAWPTGAAMRNLKVAWGWEDV</sequence>
<dbReference type="PANTHER" id="PTHR37534">
    <property type="entry name" value="TRANSCRIPTIONAL ACTIVATOR PROTEIN UGA3"/>
    <property type="match status" value="1"/>
</dbReference>
<dbReference type="PROSITE" id="PS50048">
    <property type="entry name" value="ZN2_CY6_FUNGAL_2"/>
    <property type="match status" value="1"/>
</dbReference>
<dbReference type="SMART" id="SM00066">
    <property type="entry name" value="GAL4"/>
    <property type="match status" value="1"/>
</dbReference>
<evidence type="ECO:0000259" key="4">
    <source>
        <dbReference type="PROSITE" id="PS50048"/>
    </source>
</evidence>
<keyword evidence="2" id="KW-0539">Nucleus</keyword>
<feature type="compositionally biased region" description="Polar residues" evidence="3">
    <location>
        <begin position="199"/>
        <end position="224"/>
    </location>
</feature>
<evidence type="ECO:0000313" key="5">
    <source>
        <dbReference type="EMBL" id="KAK4547917.1"/>
    </source>
</evidence>
<dbReference type="GO" id="GO:0008270">
    <property type="term" value="F:zinc ion binding"/>
    <property type="evidence" value="ECO:0007669"/>
    <property type="project" value="InterPro"/>
</dbReference>
<dbReference type="PANTHER" id="PTHR37534:SF2">
    <property type="entry name" value="N-ACETYLTRANSFERASE DOMAIN-CONTAINING PROTEIN"/>
    <property type="match status" value="1"/>
</dbReference>
<feature type="region of interest" description="Disordered" evidence="3">
    <location>
        <begin position="199"/>
        <end position="233"/>
    </location>
</feature>
<dbReference type="GO" id="GO:0000976">
    <property type="term" value="F:transcription cis-regulatory region binding"/>
    <property type="evidence" value="ECO:0007669"/>
    <property type="project" value="TreeGrafter"/>
</dbReference>
<proteinExistence type="predicted"/>
<evidence type="ECO:0000256" key="2">
    <source>
        <dbReference type="ARBA" id="ARBA00023242"/>
    </source>
</evidence>
<feature type="region of interest" description="Disordered" evidence="3">
    <location>
        <begin position="123"/>
        <end position="145"/>
    </location>
</feature>
<dbReference type="GO" id="GO:0005634">
    <property type="term" value="C:nucleus"/>
    <property type="evidence" value="ECO:0007669"/>
    <property type="project" value="UniProtKB-SubCell"/>
</dbReference>
<organism evidence="5 6">
    <name type="scientific">Oleoguttula mirabilis</name>
    <dbReference type="NCBI Taxonomy" id="1507867"/>
    <lineage>
        <taxon>Eukaryota</taxon>
        <taxon>Fungi</taxon>
        <taxon>Dikarya</taxon>
        <taxon>Ascomycota</taxon>
        <taxon>Pezizomycotina</taxon>
        <taxon>Dothideomycetes</taxon>
        <taxon>Dothideomycetidae</taxon>
        <taxon>Mycosphaerellales</taxon>
        <taxon>Teratosphaeriaceae</taxon>
        <taxon>Oleoguttula</taxon>
    </lineage>
</organism>
<accession>A0AAV9JRA5</accession>
<dbReference type="PROSITE" id="PS00463">
    <property type="entry name" value="ZN2_CY6_FUNGAL_1"/>
    <property type="match status" value="1"/>
</dbReference>
<evidence type="ECO:0000256" key="3">
    <source>
        <dbReference type="SAM" id="MobiDB-lite"/>
    </source>
</evidence>
<dbReference type="EMBL" id="JAVFHQ010000009">
    <property type="protein sequence ID" value="KAK4547917.1"/>
    <property type="molecule type" value="Genomic_DNA"/>
</dbReference>
<comment type="subcellular location">
    <subcellularLocation>
        <location evidence="1">Nucleus</location>
    </subcellularLocation>
</comment>
<reference evidence="5 6" key="1">
    <citation type="submission" date="2021-11" db="EMBL/GenBank/DDBJ databases">
        <title>Black yeast isolated from Biological Soil Crust.</title>
        <authorList>
            <person name="Kurbessoian T."/>
        </authorList>
    </citation>
    <scope>NUCLEOTIDE SEQUENCE [LARGE SCALE GENOMIC DNA]</scope>
    <source>
        <strain evidence="5 6">CCFEE 5522</strain>
    </source>
</reference>
<feature type="domain" description="Zn(2)-C6 fungal-type" evidence="4">
    <location>
        <begin position="14"/>
        <end position="44"/>
    </location>
</feature>
<dbReference type="AlphaFoldDB" id="A0AAV9JRA5"/>
<dbReference type="Pfam" id="PF11951">
    <property type="entry name" value="Fungal_trans_2"/>
    <property type="match status" value="1"/>
</dbReference>
<evidence type="ECO:0000256" key="1">
    <source>
        <dbReference type="ARBA" id="ARBA00004123"/>
    </source>
</evidence>
<dbReference type="Proteomes" id="UP001324427">
    <property type="component" value="Unassembled WGS sequence"/>
</dbReference>